<dbReference type="Pfam" id="PF00501">
    <property type="entry name" value="AMP-binding"/>
    <property type="match status" value="1"/>
</dbReference>
<dbReference type="PANTHER" id="PTHR43201:SF32">
    <property type="entry name" value="2-SUCCINYLBENZOATE--COA LIGASE, CHLOROPLASTIC_PEROXISOMAL"/>
    <property type="match status" value="1"/>
</dbReference>
<dbReference type="SUPFAM" id="SSF56801">
    <property type="entry name" value="Acetyl-CoA synthetase-like"/>
    <property type="match status" value="1"/>
</dbReference>
<dbReference type="EMBL" id="SNZG01000012">
    <property type="protein sequence ID" value="TDR39257.1"/>
    <property type="molecule type" value="Genomic_DNA"/>
</dbReference>
<protein>
    <submittedName>
        <fullName evidence="3">Acyl-CoA synthetase (AMP-forming)/AMP-acid ligase II</fullName>
    </submittedName>
    <submittedName>
        <fullName evidence="2">Short-chain-fatty-acid--CoA ligase</fullName>
        <ecNumber evidence="2">6.2.1.-</ecNumber>
    </submittedName>
</protein>
<accession>A0A8B4Q4N3</accession>
<sequence length="441" mass="50271">MGFFNLSSSKVAVFTNDEVYTYNDLKNLPFNSEEKNIILILCENTIDIISEYVTAMNSEHAVMLLSKELSFELLKITVDKYKPKWIVGLNEFDGYITVGKRLVREKNIPIEIHPNLALLLSTSGTTGSQKFVRLSYDNLKSNAFSIQQYLNINSEDRAMVNLPISYSYGMSLVNSHLLTGASIVITNESVMEKTFWDLMKKRNVTSFAGVPFTYQILQRIGFVNMNLPDLKTLTQAGGRLSEKLVKYFAEYAKKKNKKFYVMYGQTEASPRISFIPHDQVKNKYNSIGIAIPGGKLEIKNEELVYFGANVMLGYADCLKDLKKGDELQGVLYTGDTAEVDEDGYFTITGRLKRFIKLFGLRINLDEVERKLEQQVSTAIACTGNDDRLIVAIEDDQYLNEVSEFLREIYHLHKSSYKVKILTLPRFTNGKIDYVKLKEMCL</sequence>
<evidence type="ECO:0000313" key="5">
    <source>
        <dbReference type="Proteomes" id="UP000294641"/>
    </source>
</evidence>
<dbReference type="InterPro" id="IPR000873">
    <property type="entry name" value="AMP-dep_synth/lig_dom"/>
</dbReference>
<dbReference type="Proteomes" id="UP000294641">
    <property type="component" value="Unassembled WGS sequence"/>
</dbReference>
<dbReference type="Proteomes" id="UP000254330">
    <property type="component" value="Unassembled WGS sequence"/>
</dbReference>
<dbReference type="EC" id="6.2.1.-" evidence="2"/>
<dbReference type="PANTHER" id="PTHR43201">
    <property type="entry name" value="ACYL-COA SYNTHETASE"/>
    <property type="match status" value="1"/>
</dbReference>
<organism evidence="2 4">
    <name type="scientific">Kurthia zopfii</name>
    <dbReference type="NCBI Taxonomy" id="1650"/>
    <lineage>
        <taxon>Bacteria</taxon>
        <taxon>Bacillati</taxon>
        <taxon>Bacillota</taxon>
        <taxon>Bacilli</taxon>
        <taxon>Bacillales</taxon>
        <taxon>Caryophanaceae</taxon>
        <taxon>Kurthia</taxon>
    </lineage>
</organism>
<reference evidence="3 5" key="2">
    <citation type="submission" date="2019-03" db="EMBL/GenBank/DDBJ databases">
        <title>Genomic Encyclopedia of Type Strains, Phase IV (KMG-IV): sequencing the most valuable type-strain genomes for metagenomic binning, comparative biology and taxonomic classification.</title>
        <authorList>
            <person name="Goeker M."/>
        </authorList>
    </citation>
    <scope>NUCLEOTIDE SEQUENCE [LARGE SCALE GENOMIC DNA]</scope>
    <source>
        <strain evidence="3 5">DSM 20580</strain>
    </source>
</reference>
<evidence type="ECO:0000313" key="2">
    <source>
        <dbReference type="EMBL" id="STX08802.1"/>
    </source>
</evidence>
<evidence type="ECO:0000313" key="3">
    <source>
        <dbReference type="EMBL" id="TDR39257.1"/>
    </source>
</evidence>
<gene>
    <name evidence="2" type="primary">fadK</name>
    <name evidence="3" type="ORF">DFR61_11232</name>
    <name evidence="2" type="ORF">NCTC10597_00468</name>
</gene>
<comment type="caution">
    <text evidence="2">The sequence shown here is derived from an EMBL/GenBank/DDBJ whole genome shotgun (WGS) entry which is preliminary data.</text>
</comment>
<dbReference type="Gene3D" id="3.40.50.12780">
    <property type="entry name" value="N-terminal domain of ligase-like"/>
    <property type="match status" value="1"/>
</dbReference>
<name>A0A8B4Q4N3_9BACL</name>
<dbReference type="EMBL" id="UGNP01000001">
    <property type="protein sequence ID" value="STX08802.1"/>
    <property type="molecule type" value="Genomic_DNA"/>
</dbReference>
<keyword evidence="2" id="KW-0436">Ligase</keyword>
<dbReference type="GO" id="GO:0006631">
    <property type="term" value="P:fatty acid metabolic process"/>
    <property type="evidence" value="ECO:0007669"/>
    <property type="project" value="TreeGrafter"/>
</dbReference>
<evidence type="ECO:0000259" key="1">
    <source>
        <dbReference type="Pfam" id="PF00501"/>
    </source>
</evidence>
<keyword evidence="5" id="KW-1185">Reference proteome</keyword>
<dbReference type="InterPro" id="IPR042099">
    <property type="entry name" value="ANL_N_sf"/>
</dbReference>
<dbReference type="OrthoDB" id="9778383at2"/>
<dbReference type="RefSeq" id="WP_109349387.1">
    <property type="nucleotide sequence ID" value="NZ_QFVS01000012.1"/>
</dbReference>
<reference evidence="2 4" key="1">
    <citation type="submission" date="2018-06" db="EMBL/GenBank/DDBJ databases">
        <authorList>
            <consortium name="Pathogen Informatics"/>
            <person name="Doyle S."/>
        </authorList>
    </citation>
    <scope>NUCLEOTIDE SEQUENCE [LARGE SCALE GENOMIC DNA]</scope>
    <source>
        <strain evidence="2 4">NCTC10597</strain>
    </source>
</reference>
<proteinExistence type="predicted"/>
<evidence type="ECO:0000313" key="4">
    <source>
        <dbReference type="Proteomes" id="UP000254330"/>
    </source>
</evidence>
<feature type="domain" description="AMP-dependent synthetase/ligase" evidence="1">
    <location>
        <begin position="108"/>
        <end position="309"/>
    </location>
</feature>
<dbReference type="GO" id="GO:0031956">
    <property type="term" value="F:medium-chain fatty acid-CoA ligase activity"/>
    <property type="evidence" value="ECO:0007669"/>
    <property type="project" value="TreeGrafter"/>
</dbReference>
<dbReference type="AlphaFoldDB" id="A0A8B4Q4N3"/>